<evidence type="ECO:0000313" key="5">
    <source>
        <dbReference type="Proteomes" id="UP000037179"/>
    </source>
</evidence>
<dbReference type="RefSeq" id="WP_033091327.1">
    <property type="nucleotide sequence ID" value="NZ_AP017900.1"/>
</dbReference>
<reference evidence="3 6" key="3">
    <citation type="submission" date="2016-10" db="EMBL/GenBank/DDBJ databases">
        <title>Genome sequence of Nocardia seriolae strain EM150506, isolated from Anguila japonica.</title>
        <authorList>
            <person name="Han H.-J."/>
        </authorList>
    </citation>
    <scope>NUCLEOTIDE SEQUENCE [LARGE SCALE GENOMIC DNA]</scope>
    <source>
        <strain evidence="3 6">EM150506</strain>
    </source>
</reference>
<evidence type="ECO:0000256" key="2">
    <source>
        <dbReference type="SAM" id="SignalP"/>
    </source>
</evidence>
<accession>A0A0B8NFD4</accession>
<evidence type="ECO:0000313" key="4">
    <source>
        <dbReference type="EMBL" id="GAP32982.1"/>
    </source>
</evidence>
<feature type="region of interest" description="Disordered" evidence="1">
    <location>
        <begin position="33"/>
        <end position="75"/>
    </location>
</feature>
<keyword evidence="2" id="KW-0732">Signal</keyword>
<proteinExistence type="predicted"/>
<evidence type="ECO:0000313" key="3">
    <source>
        <dbReference type="EMBL" id="APA94667.1"/>
    </source>
</evidence>
<organism evidence="4 5">
    <name type="scientific">Nocardia seriolae</name>
    <dbReference type="NCBI Taxonomy" id="37332"/>
    <lineage>
        <taxon>Bacteria</taxon>
        <taxon>Bacillati</taxon>
        <taxon>Actinomycetota</taxon>
        <taxon>Actinomycetes</taxon>
        <taxon>Mycobacteriales</taxon>
        <taxon>Nocardiaceae</taxon>
        <taxon>Nocardia</taxon>
    </lineage>
</organism>
<reference evidence="4 5" key="2">
    <citation type="journal article" date="2016" name="Genome Announc.">
        <title>Draft Genome Sequence of Erythromycin- and Oxytetracycline-Sensitive Nocardia seriolae Strain U-1 (NBRC 110359).</title>
        <authorList>
            <person name="Imajoh M."/>
            <person name="Sukeda M."/>
            <person name="Shimizu M."/>
            <person name="Yamane J."/>
            <person name="Ohnishi K."/>
            <person name="Oshima S."/>
        </authorList>
    </citation>
    <scope>NUCLEOTIDE SEQUENCE [LARGE SCALE GENOMIC DNA]</scope>
    <source>
        <strain evidence="4 5">U-1</strain>
    </source>
</reference>
<dbReference type="EMBL" id="CP017839">
    <property type="protein sequence ID" value="APA94667.1"/>
    <property type="molecule type" value="Genomic_DNA"/>
</dbReference>
<gene>
    <name evidence="3" type="ORF">NS506_00585</name>
    <name evidence="4" type="ORF">NSK11_contig00197-0008</name>
</gene>
<dbReference type="OrthoDB" id="3701210at2"/>
<dbReference type="AlphaFoldDB" id="A0A0B8NFD4"/>
<keyword evidence="5" id="KW-1185">Reference proteome</keyword>
<evidence type="ECO:0000256" key="1">
    <source>
        <dbReference type="SAM" id="MobiDB-lite"/>
    </source>
</evidence>
<dbReference type="PROSITE" id="PS51257">
    <property type="entry name" value="PROKAR_LIPOPROTEIN"/>
    <property type="match status" value="1"/>
</dbReference>
<dbReference type="Proteomes" id="UP000037179">
    <property type="component" value="Unassembled WGS sequence"/>
</dbReference>
<dbReference type="KEGG" id="nsr:NS506_00585"/>
<dbReference type="EMBL" id="BBYQ01000197">
    <property type="protein sequence ID" value="GAP32982.1"/>
    <property type="molecule type" value="Genomic_DNA"/>
</dbReference>
<reference evidence="5" key="1">
    <citation type="submission" date="2015-07" db="EMBL/GenBank/DDBJ databases">
        <title>Nocardia seriolae U-1 whole genome shotgun sequence.</title>
        <authorList>
            <person name="Imajoh M."/>
            <person name="Fukumoto Y."/>
            <person name="Sukeda M."/>
            <person name="Yamane J."/>
            <person name="Yamasaki K."/>
            <person name="Shimizu M."/>
            <person name="Ohnishi K."/>
            <person name="Oshima S."/>
        </authorList>
    </citation>
    <scope>NUCLEOTIDE SEQUENCE [LARGE SCALE GENOMIC DNA]</scope>
    <source>
        <strain evidence="5">U-1</strain>
    </source>
</reference>
<dbReference type="GeneID" id="93371333"/>
<sequence length="209" mass="21506">MLRQQLSARIALPAISAAALLLAGCGTTVTGHPQAAPGDTVLPTKSPITTPAKPTGKPGSGAPTTTPRADRGGHTDFHANVGDCVKLGGTTTDATIDKATCGSQESNYKVTGKAPQNAQCGKGADQVYYETVNGVETGALCLTVDWVVGDCMEVGTDVAHRIPCSTRTATDGVKVTTILQNATSVDDCPGDNQGYVYEERKVVVCVDTL</sequence>
<feature type="signal peptide" evidence="2">
    <location>
        <begin position="1"/>
        <end position="23"/>
    </location>
</feature>
<feature type="chain" id="PRO_5044541245" description="LppU protein" evidence="2">
    <location>
        <begin position="24"/>
        <end position="209"/>
    </location>
</feature>
<dbReference type="Proteomes" id="UP000180166">
    <property type="component" value="Chromosome"/>
</dbReference>
<evidence type="ECO:0008006" key="7">
    <source>
        <dbReference type="Google" id="ProtNLM"/>
    </source>
</evidence>
<name>A0A0B8NFD4_9NOCA</name>
<evidence type="ECO:0000313" key="6">
    <source>
        <dbReference type="Proteomes" id="UP000180166"/>
    </source>
</evidence>
<protein>
    <recommendedName>
        <fullName evidence="7">LppU protein</fullName>
    </recommendedName>
</protein>